<evidence type="ECO:0000313" key="3">
    <source>
        <dbReference type="Proteomes" id="UP000799424"/>
    </source>
</evidence>
<dbReference type="EMBL" id="MU006216">
    <property type="protein sequence ID" value="KAF2833306.1"/>
    <property type="molecule type" value="Genomic_DNA"/>
</dbReference>
<sequence length="118" mass="13093">MRIPSQRVAMTPQFSSGPRPKSSLPCNSPIAEVAPDQQFCRPQLAESTIRENTWLGSQLDSGIQTISFETKELPTALYHSSDDESWMDSVSPIARSACSSRIRRASTLVLPRLQAQRC</sequence>
<name>A0A6A7AJA5_9PLEO</name>
<gene>
    <name evidence="2" type="ORF">CC86DRAFT_7931</name>
</gene>
<proteinExistence type="predicted"/>
<dbReference type="AlphaFoldDB" id="A0A6A7AJA5"/>
<reference evidence="2" key="1">
    <citation type="journal article" date="2020" name="Stud. Mycol.">
        <title>101 Dothideomycetes genomes: a test case for predicting lifestyles and emergence of pathogens.</title>
        <authorList>
            <person name="Haridas S."/>
            <person name="Albert R."/>
            <person name="Binder M."/>
            <person name="Bloem J."/>
            <person name="Labutti K."/>
            <person name="Salamov A."/>
            <person name="Andreopoulos B."/>
            <person name="Baker S."/>
            <person name="Barry K."/>
            <person name="Bills G."/>
            <person name="Bluhm B."/>
            <person name="Cannon C."/>
            <person name="Castanera R."/>
            <person name="Culley D."/>
            <person name="Daum C."/>
            <person name="Ezra D."/>
            <person name="Gonzalez J."/>
            <person name="Henrissat B."/>
            <person name="Kuo A."/>
            <person name="Liang C."/>
            <person name="Lipzen A."/>
            <person name="Lutzoni F."/>
            <person name="Magnuson J."/>
            <person name="Mondo S."/>
            <person name="Nolan M."/>
            <person name="Ohm R."/>
            <person name="Pangilinan J."/>
            <person name="Park H.-J."/>
            <person name="Ramirez L."/>
            <person name="Alfaro M."/>
            <person name="Sun H."/>
            <person name="Tritt A."/>
            <person name="Yoshinaga Y."/>
            <person name="Zwiers L.-H."/>
            <person name="Turgeon B."/>
            <person name="Goodwin S."/>
            <person name="Spatafora J."/>
            <person name="Crous P."/>
            <person name="Grigoriev I."/>
        </authorList>
    </citation>
    <scope>NUCLEOTIDE SEQUENCE</scope>
    <source>
        <strain evidence="2">CBS 113818</strain>
    </source>
</reference>
<feature type="region of interest" description="Disordered" evidence="1">
    <location>
        <begin position="1"/>
        <end position="26"/>
    </location>
</feature>
<dbReference type="Proteomes" id="UP000799424">
    <property type="component" value="Unassembled WGS sequence"/>
</dbReference>
<accession>A0A6A7AJA5</accession>
<evidence type="ECO:0000313" key="2">
    <source>
        <dbReference type="EMBL" id="KAF2833306.1"/>
    </source>
</evidence>
<organism evidence="2 3">
    <name type="scientific">Ophiobolus disseminans</name>
    <dbReference type="NCBI Taxonomy" id="1469910"/>
    <lineage>
        <taxon>Eukaryota</taxon>
        <taxon>Fungi</taxon>
        <taxon>Dikarya</taxon>
        <taxon>Ascomycota</taxon>
        <taxon>Pezizomycotina</taxon>
        <taxon>Dothideomycetes</taxon>
        <taxon>Pleosporomycetidae</taxon>
        <taxon>Pleosporales</taxon>
        <taxon>Pleosporineae</taxon>
        <taxon>Phaeosphaeriaceae</taxon>
        <taxon>Ophiobolus</taxon>
    </lineage>
</organism>
<keyword evidence="3" id="KW-1185">Reference proteome</keyword>
<protein>
    <submittedName>
        <fullName evidence="2">Uncharacterized protein</fullName>
    </submittedName>
</protein>
<evidence type="ECO:0000256" key="1">
    <source>
        <dbReference type="SAM" id="MobiDB-lite"/>
    </source>
</evidence>